<feature type="signal peptide" evidence="1">
    <location>
        <begin position="1"/>
        <end position="23"/>
    </location>
</feature>
<dbReference type="RefSeq" id="WP_153583501.1">
    <property type="nucleotide sequence ID" value="NZ_WJBU01000002.1"/>
</dbReference>
<dbReference type="SUPFAM" id="SSF51126">
    <property type="entry name" value="Pectin lyase-like"/>
    <property type="match status" value="1"/>
</dbReference>
<reference evidence="2 3" key="1">
    <citation type="submission" date="2019-11" db="EMBL/GenBank/DDBJ databases">
        <title>Caenimonas koreensis gen. nov., sp. nov., isolated from activated sludge.</title>
        <authorList>
            <person name="Seung H.R."/>
        </authorList>
    </citation>
    <scope>NUCLEOTIDE SEQUENCE [LARGE SCALE GENOMIC DNA]</scope>
    <source>
        <strain evidence="2 3">EMB320</strain>
    </source>
</reference>
<dbReference type="OrthoDB" id="5498325at2"/>
<accession>A0A844B6H4</accession>
<dbReference type="Gene3D" id="2.160.20.10">
    <property type="entry name" value="Single-stranded right-handed beta-helix, Pectin lyase-like"/>
    <property type="match status" value="1"/>
</dbReference>
<keyword evidence="3" id="KW-1185">Reference proteome</keyword>
<dbReference type="EMBL" id="WJBU01000002">
    <property type="protein sequence ID" value="MRD46151.1"/>
    <property type="molecule type" value="Genomic_DNA"/>
</dbReference>
<gene>
    <name evidence="2" type="ORF">GHT07_02585</name>
</gene>
<sequence>MAFGRMKALLLVAGMLLTGAASAQATRTWISGVGDDANPCSRTAPCKTFAGAISKTAVGGIINALDPAGFGAVTITKAITLDGGHVMASVLSSSTSGIIINVGTTDLVVLRNLHMDGTNSTANSAGVKILQAGMVVIEDSNIQRYEAGIDITSGATGVRVDIKNVTSTGSLFGLRAAAPNAITSLRGSSIRGNGTGISVAAGEVTMQGNSITHNTLGLIRTGGTLSSYNDNMIFGNNSSDWKPGKNPQYKFD</sequence>
<protein>
    <recommendedName>
        <fullName evidence="4">Right handed beta helix region</fullName>
    </recommendedName>
</protein>
<organism evidence="2 3">
    <name type="scientific">Caenimonas koreensis DSM 17982</name>
    <dbReference type="NCBI Taxonomy" id="1121255"/>
    <lineage>
        <taxon>Bacteria</taxon>
        <taxon>Pseudomonadati</taxon>
        <taxon>Pseudomonadota</taxon>
        <taxon>Betaproteobacteria</taxon>
        <taxon>Burkholderiales</taxon>
        <taxon>Comamonadaceae</taxon>
        <taxon>Caenimonas</taxon>
    </lineage>
</organism>
<comment type="caution">
    <text evidence="2">The sequence shown here is derived from an EMBL/GenBank/DDBJ whole genome shotgun (WGS) entry which is preliminary data.</text>
</comment>
<name>A0A844B6H4_9BURK</name>
<feature type="chain" id="PRO_5032874711" description="Right handed beta helix region" evidence="1">
    <location>
        <begin position="24"/>
        <end position="252"/>
    </location>
</feature>
<dbReference type="InterPro" id="IPR012334">
    <property type="entry name" value="Pectin_lyas_fold"/>
</dbReference>
<evidence type="ECO:0000256" key="1">
    <source>
        <dbReference type="SAM" id="SignalP"/>
    </source>
</evidence>
<proteinExistence type="predicted"/>
<dbReference type="Proteomes" id="UP000487350">
    <property type="component" value="Unassembled WGS sequence"/>
</dbReference>
<dbReference type="InterPro" id="IPR011050">
    <property type="entry name" value="Pectin_lyase_fold/virulence"/>
</dbReference>
<dbReference type="AlphaFoldDB" id="A0A844B6H4"/>
<evidence type="ECO:0000313" key="2">
    <source>
        <dbReference type="EMBL" id="MRD46151.1"/>
    </source>
</evidence>
<evidence type="ECO:0008006" key="4">
    <source>
        <dbReference type="Google" id="ProtNLM"/>
    </source>
</evidence>
<evidence type="ECO:0000313" key="3">
    <source>
        <dbReference type="Proteomes" id="UP000487350"/>
    </source>
</evidence>
<keyword evidence="1" id="KW-0732">Signal</keyword>